<evidence type="ECO:0000256" key="7">
    <source>
        <dbReference type="ARBA" id="ARBA00023237"/>
    </source>
</evidence>
<dbReference type="NCBIfam" id="TIGR04056">
    <property type="entry name" value="OMP_RagA_SusC"/>
    <property type="match status" value="1"/>
</dbReference>
<dbReference type="SUPFAM" id="SSF56935">
    <property type="entry name" value="Porins"/>
    <property type="match status" value="1"/>
</dbReference>
<evidence type="ECO:0000256" key="9">
    <source>
        <dbReference type="RuleBase" id="RU003357"/>
    </source>
</evidence>
<comment type="subcellular location">
    <subcellularLocation>
        <location evidence="1 8">Cell outer membrane</location>
        <topology evidence="1 8">Multi-pass membrane protein</topology>
    </subcellularLocation>
</comment>
<evidence type="ECO:0000313" key="13">
    <source>
        <dbReference type="Proteomes" id="UP001501508"/>
    </source>
</evidence>
<dbReference type="NCBIfam" id="TIGR04057">
    <property type="entry name" value="SusC_RagA_signa"/>
    <property type="match status" value="1"/>
</dbReference>
<feature type="domain" description="TonB-dependent receptor-like beta-barrel" evidence="10">
    <location>
        <begin position="515"/>
        <end position="963"/>
    </location>
</feature>
<dbReference type="Gene3D" id="2.40.170.20">
    <property type="entry name" value="TonB-dependent receptor, beta-barrel domain"/>
    <property type="match status" value="1"/>
</dbReference>
<dbReference type="Pfam" id="PF00593">
    <property type="entry name" value="TonB_dep_Rec_b-barrel"/>
    <property type="match status" value="1"/>
</dbReference>
<dbReference type="RefSeq" id="WP_345027025.1">
    <property type="nucleotide sequence ID" value="NZ_BAABEY010000011.1"/>
</dbReference>
<name>A0ABP8LSX8_9BACT</name>
<keyword evidence="4 8" id="KW-0812">Transmembrane</keyword>
<keyword evidence="2 8" id="KW-0813">Transport</keyword>
<dbReference type="Proteomes" id="UP001501508">
    <property type="component" value="Unassembled WGS sequence"/>
</dbReference>
<dbReference type="SUPFAM" id="SSF49464">
    <property type="entry name" value="Carboxypeptidase regulatory domain-like"/>
    <property type="match status" value="1"/>
</dbReference>
<evidence type="ECO:0000256" key="1">
    <source>
        <dbReference type="ARBA" id="ARBA00004571"/>
    </source>
</evidence>
<keyword evidence="5 9" id="KW-0798">TonB box</keyword>
<evidence type="ECO:0000313" key="12">
    <source>
        <dbReference type="EMBL" id="GAA4434893.1"/>
    </source>
</evidence>
<dbReference type="InterPro" id="IPR037066">
    <property type="entry name" value="Plug_dom_sf"/>
</dbReference>
<dbReference type="InterPro" id="IPR012910">
    <property type="entry name" value="Plug_dom"/>
</dbReference>
<dbReference type="InterPro" id="IPR023996">
    <property type="entry name" value="TonB-dep_OMP_SusC/RagA"/>
</dbReference>
<evidence type="ECO:0000256" key="2">
    <source>
        <dbReference type="ARBA" id="ARBA00022448"/>
    </source>
</evidence>
<evidence type="ECO:0000256" key="8">
    <source>
        <dbReference type="PROSITE-ProRule" id="PRU01360"/>
    </source>
</evidence>
<evidence type="ECO:0000259" key="11">
    <source>
        <dbReference type="Pfam" id="PF07715"/>
    </source>
</evidence>
<sequence length="1135" mass="123291">MKHNYLAKRPVRAFLLVMILVGSHGPGFSQLIASTFTQQEKTPLPVSKTLKEVLLELKKHYQVDIIYFDYVVDGHFLSPEKVVLGNNIEKSLTELLKPLGLKYKKAKHGGYIITKPGERGQESFFQARENNLSLSRNKSETGSAYTIQREAGIRDILPATDKSITGTVTDENGAGLPGVSIIIKGSTHGTVTDISGKYQLAVPGPDAVLIFSFVGYISEEITVGNRTSVDLSMKVDQKALEEVVVVGYGTQRKTDVTGALSVISTKEFTQQPVTRLDQVLQGRAAGVQVTQANGAPGGDARIRVRGANSVLGNNNPLYVIDGFVGADFNFLNPSDIATIQILKDASATSIYGSRGANGVVIITTKKGARGIKVTYEGQASISNVIKRYDVLPAGEFAELVNARSEAIGAASPFSDSQIQELKRSGGTDWQDLVFRTGSGQQQQISVSGGGDKTTFLISGNYVSQKGIVENSNFKRYILRTNLATEVNKNLSLRLNLFGTRTNNHDGGSVSALRQALAWAPSTPARGADGLPTFNDPIGSVFRNPLDNLYDQQADQERTTVNAIGGLSYTLPVEGLTLDLQYAINYLNLQNLNFAGPRISNNNPNATRYSSEQVTLQNTNSLNYNRVFGKHSFNAVAVLETQQFTDRNFNANAQGLRFPQLGYNNIGGNSAANVSSGFQKWTLLSLLGRVSYAFQDKYLISAAMRRDGSSKFSPDNRFSIFPSIALGWRLSEESFIRDLNLFSNLKLRGSWGKTGSQAINPYATLSPYGATQVAFSNTTPVAGVIQGNQGNPNLKWETTSQTDVGIEMEFLNGRIRIEADYFKKNTTDLLLNVAIPNYAGGGTQAKNVGEIENKGFEFSIGGSPVAGNRFTWESNLNLSTLQNRVISLGGLSRLGTGTGVGAGMSTTNEFMLMPGEPLGSYWGLNYLGTFKQADADKAALQGRVPGDPRYQDLNGDNNINTDDFQIIGRAFPKMTGGWNNTFTYKGFTANLFFQGVFGVDKLNYTRAAALSGSGDARQFILAEIRDYYRPGNETSNVPAFTKTYQPFTQSSRFLENGSFVRLKNISLLYNIPTAFLGNKVNGKIFVSGVNLWTMTKYKGPDPESSNVGSGTDTAIGIDYASYPNSKTYTLGINLSF</sequence>
<evidence type="ECO:0000256" key="5">
    <source>
        <dbReference type="ARBA" id="ARBA00023077"/>
    </source>
</evidence>
<dbReference type="InterPro" id="IPR008969">
    <property type="entry name" value="CarboxyPept-like_regulatory"/>
</dbReference>
<evidence type="ECO:0000256" key="6">
    <source>
        <dbReference type="ARBA" id="ARBA00023136"/>
    </source>
</evidence>
<proteinExistence type="inferred from homology"/>
<dbReference type="Gene3D" id="2.60.40.1120">
    <property type="entry name" value="Carboxypeptidase-like, regulatory domain"/>
    <property type="match status" value="1"/>
</dbReference>
<dbReference type="Gene3D" id="2.170.130.10">
    <property type="entry name" value="TonB-dependent receptor, plug domain"/>
    <property type="match status" value="1"/>
</dbReference>
<keyword evidence="6 8" id="KW-0472">Membrane</keyword>
<dbReference type="InterPro" id="IPR000531">
    <property type="entry name" value="Beta-barrel_TonB"/>
</dbReference>
<evidence type="ECO:0000256" key="4">
    <source>
        <dbReference type="ARBA" id="ARBA00022692"/>
    </source>
</evidence>
<dbReference type="EMBL" id="BAABEY010000011">
    <property type="protein sequence ID" value="GAA4434893.1"/>
    <property type="molecule type" value="Genomic_DNA"/>
</dbReference>
<comment type="similarity">
    <text evidence="8 9">Belongs to the TonB-dependent receptor family.</text>
</comment>
<dbReference type="Pfam" id="PF13715">
    <property type="entry name" value="CarbopepD_reg_2"/>
    <property type="match status" value="1"/>
</dbReference>
<keyword evidence="7 8" id="KW-0998">Cell outer membrane</keyword>
<dbReference type="InterPro" id="IPR036942">
    <property type="entry name" value="Beta-barrel_TonB_sf"/>
</dbReference>
<accession>A0ABP8LSX8</accession>
<evidence type="ECO:0000256" key="3">
    <source>
        <dbReference type="ARBA" id="ARBA00022452"/>
    </source>
</evidence>
<feature type="domain" description="TonB-dependent receptor plug" evidence="11">
    <location>
        <begin position="253"/>
        <end position="359"/>
    </location>
</feature>
<comment type="caution">
    <text evidence="12">The sequence shown here is derived from an EMBL/GenBank/DDBJ whole genome shotgun (WGS) entry which is preliminary data.</text>
</comment>
<organism evidence="12 13">
    <name type="scientific">Ravibacter arvi</name>
    <dbReference type="NCBI Taxonomy" id="2051041"/>
    <lineage>
        <taxon>Bacteria</taxon>
        <taxon>Pseudomonadati</taxon>
        <taxon>Bacteroidota</taxon>
        <taxon>Cytophagia</taxon>
        <taxon>Cytophagales</taxon>
        <taxon>Spirosomataceae</taxon>
        <taxon>Ravibacter</taxon>
    </lineage>
</organism>
<gene>
    <name evidence="12" type="ORF">GCM10023091_10480</name>
</gene>
<keyword evidence="12" id="KW-0675">Receptor</keyword>
<dbReference type="PROSITE" id="PS00018">
    <property type="entry name" value="EF_HAND_1"/>
    <property type="match status" value="1"/>
</dbReference>
<dbReference type="InterPro" id="IPR018247">
    <property type="entry name" value="EF_Hand_1_Ca_BS"/>
</dbReference>
<dbReference type="InterPro" id="IPR039426">
    <property type="entry name" value="TonB-dep_rcpt-like"/>
</dbReference>
<evidence type="ECO:0000259" key="10">
    <source>
        <dbReference type="Pfam" id="PF00593"/>
    </source>
</evidence>
<dbReference type="Pfam" id="PF07715">
    <property type="entry name" value="Plug"/>
    <property type="match status" value="1"/>
</dbReference>
<keyword evidence="13" id="KW-1185">Reference proteome</keyword>
<dbReference type="PROSITE" id="PS52016">
    <property type="entry name" value="TONB_DEPENDENT_REC_3"/>
    <property type="match status" value="1"/>
</dbReference>
<reference evidence="13" key="1">
    <citation type="journal article" date="2019" name="Int. J. Syst. Evol. Microbiol.">
        <title>The Global Catalogue of Microorganisms (GCM) 10K type strain sequencing project: providing services to taxonomists for standard genome sequencing and annotation.</title>
        <authorList>
            <consortium name="The Broad Institute Genomics Platform"/>
            <consortium name="The Broad Institute Genome Sequencing Center for Infectious Disease"/>
            <person name="Wu L."/>
            <person name="Ma J."/>
        </authorList>
    </citation>
    <scope>NUCLEOTIDE SEQUENCE [LARGE SCALE GENOMIC DNA]</scope>
    <source>
        <strain evidence="13">JCM 31920</strain>
    </source>
</reference>
<keyword evidence="3 8" id="KW-1134">Transmembrane beta strand</keyword>
<dbReference type="InterPro" id="IPR023997">
    <property type="entry name" value="TonB-dep_OMP_SusC/RagA_CS"/>
</dbReference>
<protein>
    <submittedName>
        <fullName evidence="12">TonB-dependent receptor</fullName>
    </submittedName>
</protein>